<dbReference type="EMBL" id="JACIDW010000027">
    <property type="protein sequence ID" value="MBB3966972.1"/>
    <property type="molecule type" value="Genomic_DNA"/>
</dbReference>
<dbReference type="AlphaFoldDB" id="A0A7W6GD97"/>
<gene>
    <name evidence="1" type="ORF">GGQ67_004665</name>
</gene>
<keyword evidence="2" id="KW-1185">Reference proteome</keyword>
<proteinExistence type="predicted"/>
<evidence type="ECO:0000313" key="2">
    <source>
        <dbReference type="Proteomes" id="UP000582090"/>
    </source>
</evidence>
<evidence type="ECO:0000313" key="1">
    <source>
        <dbReference type="EMBL" id="MBB3966972.1"/>
    </source>
</evidence>
<organism evidence="1 2">
    <name type="scientific">Rhizobium metallidurans</name>
    <dbReference type="NCBI Taxonomy" id="1265931"/>
    <lineage>
        <taxon>Bacteria</taxon>
        <taxon>Pseudomonadati</taxon>
        <taxon>Pseudomonadota</taxon>
        <taxon>Alphaproteobacteria</taxon>
        <taxon>Hyphomicrobiales</taxon>
        <taxon>Rhizobiaceae</taxon>
        <taxon>Rhizobium/Agrobacterium group</taxon>
        <taxon>Rhizobium</taxon>
    </lineage>
</organism>
<dbReference type="RefSeq" id="WP_183902431.1">
    <property type="nucleotide sequence ID" value="NZ_JACIDW010000027.1"/>
</dbReference>
<name>A0A7W6GD97_9HYPH</name>
<dbReference type="Proteomes" id="UP000582090">
    <property type="component" value="Unassembled WGS sequence"/>
</dbReference>
<protein>
    <submittedName>
        <fullName evidence="1">Uncharacterized protein</fullName>
    </submittedName>
</protein>
<comment type="caution">
    <text evidence="1">The sequence shown here is derived from an EMBL/GenBank/DDBJ whole genome shotgun (WGS) entry which is preliminary data.</text>
</comment>
<reference evidence="1 2" key="1">
    <citation type="submission" date="2020-08" db="EMBL/GenBank/DDBJ databases">
        <title>Genomic Encyclopedia of Type Strains, Phase IV (KMG-IV): sequencing the most valuable type-strain genomes for metagenomic binning, comparative biology and taxonomic classification.</title>
        <authorList>
            <person name="Goeker M."/>
        </authorList>
    </citation>
    <scope>NUCLEOTIDE SEQUENCE [LARGE SCALE GENOMIC DNA]</scope>
    <source>
        <strain evidence="1 2">DSM 26575</strain>
    </source>
</reference>
<accession>A0A7W6GD97</accession>
<sequence length="75" mass="8008">MSSNEYSGHVSQNLARSNAFGYYEQVALGALLKTAVTGDAPRNLPLAAMRAFPNFGVGGKTRMRTILHGTTLLPV</sequence>